<dbReference type="SMART" id="SM00537">
    <property type="entry name" value="DCX"/>
    <property type="match status" value="1"/>
</dbReference>
<dbReference type="Pfam" id="PF03607">
    <property type="entry name" value="DCX"/>
    <property type="match status" value="1"/>
</dbReference>
<dbReference type="SUPFAM" id="SSF89837">
    <property type="entry name" value="Doublecortin (DC)"/>
    <property type="match status" value="1"/>
</dbReference>
<evidence type="ECO:0000313" key="2">
    <source>
        <dbReference type="EMBL" id="CAF2901037.1"/>
    </source>
</evidence>
<sequence>MSYKKLTLEDRRKVLETQPEVKWISIIDNNDDFSESRKHLIRMNQTKSMDNLLTDLTTSLRPKWGAVRNIYTPYGGTKVTALDQLEPKKLYAFGGSKFKQTNHDSRSKRGSWSNGTSRKFSSPENYSSQRNSVESDSLKHLKKKYQGHKIKTLSPDDDYDEYFRNIYERNRKLVTKNRRPLYESKNSTLKRIPYKRMHQVNNDNDSNLEISKSLNDLSSKTENNYDRDNLGSPSPRSNDNRSKFSPSPPHNESYANKEEDRMSIRSRESVLMSRMNTMKNEKESAGSTRYIRNHDGGTFVNNSAKNSRQGSAQESLHSNHGSETRIHSNTSIRHYNDATSRHSPPPYDERKSNEEERRKKTPTESRNDSGTNSQYERVLSRLSEISTKTKNDLNDSKNEGGKN</sequence>
<dbReference type="OrthoDB" id="6380797at2759"/>
<dbReference type="GO" id="GO:0035556">
    <property type="term" value="P:intracellular signal transduction"/>
    <property type="evidence" value="ECO:0007669"/>
    <property type="project" value="InterPro"/>
</dbReference>
<feature type="compositionally biased region" description="Polar residues" evidence="1">
    <location>
        <begin position="299"/>
        <end position="319"/>
    </location>
</feature>
<feature type="compositionally biased region" description="Polar residues" evidence="1">
    <location>
        <begin position="110"/>
        <end position="135"/>
    </location>
</feature>
<organism evidence="2 3">
    <name type="scientific">Lepeophtheirus salmonis</name>
    <name type="common">Salmon louse</name>
    <name type="synonym">Caligus salmonis</name>
    <dbReference type="NCBI Taxonomy" id="72036"/>
    <lineage>
        <taxon>Eukaryota</taxon>
        <taxon>Metazoa</taxon>
        <taxon>Ecdysozoa</taxon>
        <taxon>Arthropoda</taxon>
        <taxon>Crustacea</taxon>
        <taxon>Multicrustacea</taxon>
        <taxon>Hexanauplia</taxon>
        <taxon>Copepoda</taxon>
        <taxon>Siphonostomatoida</taxon>
        <taxon>Caligidae</taxon>
        <taxon>Lepeophtheirus</taxon>
    </lineage>
</organism>
<feature type="region of interest" description="Disordered" evidence="1">
    <location>
        <begin position="98"/>
        <end position="137"/>
    </location>
</feature>
<dbReference type="Gene3D" id="3.10.20.230">
    <property type="entry name" value="Doublecortin domain"/>
    <property type="match status" value="1"/>
</dbReference>
<evidence type="ECO:0000313" key="3">
    <source>
        <dbReference type="Proteomes" id="UP000675881"/>
    </source>
</evidence>
<feature type="compositionally biased region" description="Basic and acidic residues" evidence="1">
    <location>
        <begin position="347"/>
        <end position="367"/>
    </location>
</feature>
<reference evidence="2" key="1">
    <citation type="submission" date="2021-02" db="EMBL/GenBank/DDBJ databases">
        <authorList>
            <person name="Bekaert M."/>
        </authorList>
    </citation>
    <scope>NUCLEOTIDE SEQUENCE</scope>
    <source>
        <strain evidence="2">IoA-00</strain>
    </source>
</reference>
<keyword evidence="3" id="KW-1185">Reference proteome</keyword>
<feature type="compositionally biased region" description="Basic and acidic residues" evidence="1">
    <location>
        <begin position="255"/>
        <end position="264"/>
    </location>
</feature>
<feature type="compositionally biased region" description="Basic and acidic residues" evidence="1">
    <location>
        <begin position="387"/>
        <end position="403"/>
    </location>
</feature>
<dbReference type="InterPro" id="IPR036572">
    <property type="entry name" value="Doublecortin_dom_sf"/>
</dbReference>
<proteinExistence type="predicted"/>
<evidence type="ECO:0000256" key="1">
    <source>
        <dbReference type="SAM" id="MobiDB-lite"/>
    </source>
</evidence>
<dbReference type="AlphaFoldDB" id="A0A7R8CR21"/>
<dbReference type="InterPro" id="IPR003533">
    <property type="entry name" value="Doublecortin_dom"/>
</dbReference>
<feature type="region of interest" description="Disordered" evidence="1">
    <location>
        <begin position="178"/>
        <end position="264"/>
    </location>
</feature>
<name>A0A7R8CR21_LEPSM</name>
<gene>
    <name evidence="2" type="ORF">LSAA_8022</name>
</gene>
<dbReference type="Proteomes" id="UP000675881">
    <property type="component" value="Chromosome 3"/>
</dbReference>
<accession>A0A7R8CR21</accession>
<protein>
    <submittedName>
        <fullName evidence="2">DCDC2</fullName>
    </submittedName>
</protein>
<feature type="compositionally biased region" description="Polar residues" evidence="1">
    <location>
        <begin position="199"/>
        <end position="222"/>
    </location>
</feature>
<dbReference type="EMBL" id="HG994582">
    <property type="protein sequence ID" value="CAF2901037.1"/>
    <property type="molecule type" value="Genomic_DNA"/>
</dbReference>
<feature type="region of interest" description="Disordered" evidence="1">
    <location>
        <begin position="278"/>
        <end position="403"/>
    </location>
</feature>
<dbReference type="PROSITE" id="PS50309">
    <property type="entry name" value="DC"/>
    <property type="match status" value="1"/>
</dbReference>